<dbReference type="EMBL" id="JEWH01000055">
    <property type="protein sequence ID" value="EXB04248.1"/>
    <property type="molecule type" value="Genomic_DNA"/>
</dbReference>
<evidence type="ECO:0000313" key="3">
    <source>
        <dbReference type="Proteomes" id="UP000020595"/>
    </source>
</evidence>
<proteinExistence type="predicted"/>
<sequence>MAKEEFFKFLILYKLFGFIVSIYINICEFSITHHKKNCFSYN</sequence>
<keyword evidence="1" id="KW-0812">Transmembrane</keyword>
<dbReference type="PATRIC" id="fig|1310613.3.peg.3171"/>
<name>A0A009IKE2_ACIB9</name>
<accession>A0A009IKE2</accession>
<feature type="transmembrane region" description="Helical" evidence="1">
    <location>
        <begin position="6"/>
        <end position="26"/>
    </location>
</feature>
<protein>
    <submittedName>
        <fullName evidence="2">Putative membrane protein</fullName>
    </submittedName>
</protein>
<reference evidence="2 3" key="1">
    <citation type="submission" date="2014-02" db="EMBL/GenBank/DDBJ databases">
        <title>Comparative genomics and transcriptomics to identify genetic mechanisms underlying the emergence of carbapenem resistant Acinetobacter baumannii (CRAb).</title>
        <authorList>
            <person name="Harris A.D."/>
            <person name="Johnson K.J."/>
            <person name="George J."/>
            <person name="Shefchek K."/>
            <person name="Daugherty S.C."/>
            <person name="Parankush S."/>
            <person name="Sadzewicz L."/>
            <person name="Tallon L."/>
            <person name="Sengamalay N."/>
            <person name="Hazen T.H."/>
            <person name="Rasko D.A."/>
        </authorList>
    </citation>
    <scope>NUCLEOTIDE SEQUENCE [LARGE SCALE GENOMIC DNA]</scope>
    <source>
        <strain evidence="2 3">1295743</strain>
    </source>
</reference>
<keyword evidence="1" id="KW-0472">Membrane</keyword>
<comment type="caution">
    <text evidence="2">The sequence shown here is derived from an EMBL/GenBank/DDBJ whole genome shotgun (WGS) entry which is preliminary data.</text>
</comment>
<evidence type="ECO:0000256" key="1">
    <source>
        <dbReference type="SAM" id="Phobius"/>
    </source>
</evidence>
<organism evidence="2 3">
    <name type="scientific">Acinetobacter baumannii (strain 1295743)</name>
    <dbReference type="NCBI Taxonomy" id="1310613"/>
    <lineage>
        <taxon>Bacteria</taxon>
        <taxon>Pseudomonadati</taxon>
        <taxon>Pseudomonadota</taxon>
        <taxon>Gammaproteobacteria</taxon>
        <taxon>Moraxellales</taxon>
        <taxon>Moraxellaceae</taxon>
        <taxon>Acinetobacter</taxon>
        <taxon>Acinetobacter calcoaceticus/baumannii complex</taxon>
    </lineage>
</organism>
<evidence type="ECO:0000313" key="2">
    <source>
        <dbReference type="EMBL" id="EXB04248.1"/>
    </source>
</evidence>
<keyword evidence="1" id="KW-1133">Transmembrane helix</keyword>
<dbReference type="AlphaFoldDB" id="A0A009IKE2"/>
<gene>
    <name evidence="2" type="ORF">J512_3301</name>
</gene>
<dbReference type="Proteomes" id="UP000020595">
    <property type="component" value="Unassembled WGS sequence"/>
</dbReference>